<dbReference type="Proteomes" id="UP000242474">
    <property type="component" value="Unassembled WGS sequence"/>
</dbReference>
<feature type="non-terminal residue" evidence="1">
    <location>
        <position position="1"/>
    </location>
</feature>
<reference evidence="1 2" key="1">
    <citation type="journal article" date="2015" name="Genome Biol. Evol.">
        <title>Phylogenomic analyses indicate that early fungi evolved digesting cell walls of algal ancestors of land plants.</title>
        <authorList>
            <person name="Chang Y."/>
            <person name="Wang S."/>
            <person name="Sekimoto S."/>
            <person name="Aerts A.L."/>
            <person name="Choi C."/>
            <person name="Clum A."/>
            <person name="LaButti K.M."/>
            <person name="Lindquist E.A."/>
            <person name="Yee Ngan C."/>
            <person name="Ohm R.A."/>
            <person name="Salamov A.A."/>
            <person name="Grigoriev I.V."/>
            <person name="Spatafora J.W."/>
            <person name="Berbee M.L."/>
        </authorList>
    </citation>
    <scope>NUCLEOTIDE SEQUENCE [LARGE SCALE GENOMIC DNA]</scope>
    <source>
        <strain evidence="1 2">NRRL 1564</strain>
    </source>
</reference>
<dbReference type="OrthoDB" id="5596236at2759"/>
<evidence type="ECO:0000313" key="1">
    <source>
        <dbReference type="EMBL" id="PIA13840.1"/>
    </source>
</evidence>
<accession>A0A2G5B4B0</accession>
<sequence>NRNLTACLKFRHIVNGLREHGSVSKRFTLSGPAVNVLAGAFDDGPPVQHRRTG</sequence>
<keyword evidence="2" id="KW-1185">Reference proteome</keyword>
<evidence type="ECO:0000313" key="2">
    <source>
        <dbReference type="Proteomes" id="UP000242474"/>
    </source>
</evidence>
<proteinExistence type="predicted"/>
<name>A0A2G5B4B0_COERN</name>
<gene>
    <name evidence="1" type="ORF">COEREDRAFT_48163</name>
</gene>
<dbReference type="EMBL" id="KZ303526">
    <property type="protein sequence ID" value="PIA13840.1"/>
    <property type="molecule type" value="Genomic_DNA"/>
</dbReference>
<protein>
    <submittedName>
        <fullName evidence="1">Uncharacterized protein</fullName>
    </submittedName>
</protein>
<organism evidence="1 2">
    <name type="scientific">Coemansia reversa (strain ATCC 12441 / NRRL 1564)</name>
    <dbReference type="NCBI Taxonomy" id="763665"/>
    <lineage>
        <taxon>Eukaryota</taxon>
        <taxon>Fungi</taxon>
        <taxon>Fungi incertae sedis</taxon>
        <taxon>Zoopagomycota</taxon>
        <taxon>Kickxellomycotina</taxon>
        <taxon>Kickxellomycetes</taxon>
        <taxon>Kickxellales</taxon>
        <taxon>Kickxellaceae</taxon>
        <taxon>Coemansia</taxon>
    </lineage>
</organism>
<dbReference type="AlphaFoldDB" id="A0A2G5B4B0"/>